<evidence type="ECO:0000313" key="3">
    <source>
        <dbReference type="Proteomes" id="UP001596547"/>
    </source>
</evidence>
<keyword evidence="1" id="KW-0812">Transmembrane</keyword>
<comment type="caution">
    <text evidence="2">The sequence shown here is derived from an EMBL/GenBank/DDBJ whole genome shotgun (WGS) entry which is preliminary data.</text>
</comment>
<feature type="transmembrane region" description="Helical" evidence="1">
    <location>
        <begin position="29"/>
        <end position="49"/>
    </location>
</feature>
<dbReference type="EMBL" id="JBHTBF010000002">
    <property type="protein sequence ID" value="MFC7317734.1"/>
    <property type="molecule type" value="Genomic_DNA"/>
</dbReference>
<dbReference type="GeneID" id="79315584"/>
<protein>
    <submittedName>
        <fullName evidence="2">YqaA family protein</fullName>
    </submittedName>
</protein>
<sequence length="185" mass="19532">MVAALAGFTFVTGGDVLHALESAVEHATGPLGLVLIAVYSFLIAVVLPLPSETVLLAPLHLGLPRWADYTLIILVSGAGKAAGSVLALRLGNEAKQSGPIIDLLRRSRFDVVSYSERKTVELAQDYGYIGMALALCVPFFPDTISIYAFSVLEDDYAKFATAAFVGSAGRLVVTLAFVGGVVRVF</sequence>
<gene>
    <name evidence="2" type="ORF">ACFQPE_13190</name>
</gene>
<reference evidence="2 3" key="1">
    <citation type="journal article" date="2019" name="Int. J. Syst. Evol. Microbiol.">
        <title>The Global Catalogue of Microorganisms (GCM) 10K type strain sequencing project: providing services to taxonomists for standard genome sequencing and annotation.</title>
        <authorList>
            <consortium name="The Broad Institute Genomics Platform"/>
            <consortium name="The Broad Institute Genome Sequencing Center for Infectious Disease"/>
            <person name="Wu L."/>
            <person name="Ma J."/>
        </authorList>
    </citation>
    <scope>NUCLEOTIDE SEQUENCE [LARGE SCALE GENOMIC DNA]</scope>
    <source>
        <strain evidence="2 3">PSR21</strain>
    </source>
</reference>
<proteinExistence type="predicted"/>
<evidence type="ECO:0000313" key="2">
    <source>
        <dbReference type="EMBL" id="MFC7317734.1"/>
    </source>
</evidence>
<organism evidence="2 3">
    <name type="scientific">Halomarina halobia</name>
    <dbReference type="NCBI Taxonomy" id="3033386"/>
    <lineage>
        <taxon>Archaea</taxon>
        <taxon>Methanobacteriati</taxon>
        <taxon>Methanobacteriota</taxon>
        <taxon>Stenosarchaea group</taxon>
        <taxon>Halobacteria</taxon>
        <taxon>Halobacteriales</taxon>
        <taxon>Natronomonadaceae</taxon>
        <taxon>Halomarina</taxon>
    </lineage>
</organism>
<accession>A0ABD6AAY3</accession>
<dbReference type="RefSeq" id="WP_276305731.1">
    <property type="nucleotide sequence ID" value="NZ_CP119992.1"/>
</dbReference>
<keyword evidence="3" id="KW-1185">Reference proteome</keyword>
<name>A0ABD6AAY3_9EURY</name>
<feature type="transmembrane region" description="Helical" evidence="1">
    <location>
        <begin position="126"/>
        <end position="149"/>
    </location>
</feature>
<keyword evidence="1" id="KW-1133">Transmembrane helix</keyword>
<dbReference type="Proteomes" id="UP001596547">
    <property type="component" value="Unassembled WGS sequence"/>
</dbReference>
<feature type="transmembrane region" description="Helical" evidence="1">
    <location>
        <begin position="161"/>
        <end position="182"/>
    </location>
</feature>
<evidence type="ECO:0000256" key="1">
    <source>
        <dbReference type="SAM" id="Phobius"/>
    </source>
</evidence>
<dbReference type="AlphaFoldDB" id="A0ABD6AAY3"/>
<keyword evidence="1" id="KW-0472">Membrane</keyword>